<proteinExistence type="inferred from homology"/>
<evidence type="ECO:0000313" key="4">
    <source>
        <dbReference type="Proteomes" id="UP001229651"/>
    </source>
</evidence>
<gene>
    <name evidence="3" type="ORF">FB470_006722</name>
</gene>
<dbReference type="NCBIfam" id="NF005559">
    <property type="entry name" value="PRK07231.1"/>
    <property type="match status" value="1"/>
</dbReference>
<dbReference type="SUPFAM" id="SSF51735">
    <property type="entry name" value="NAD(P)-binding Rossmann-fold domains"/>
    <property type="match status" value="1"/>
</dbReference>
<organism evidence="3 4">
    <name type="scientific">Amycolatopsis thermophila</name>
    <dbReference type="NCBI Taxonomy" id="206084"/>
    <lineage>
        <taxon>Bacteria</taxon>
        <taxon>Bacillati</taxon>
        <taxon>Actinomycetota</taxon>
        <taxon>Actinomycetes</taxon>
        <taxon>Pseudonocardiales</taxon>
        <taxon>Pseudonocardiaceae</taxon>
        <taxon>Amycolatopsis</taxon>
    </lineage>
</organism>
<evidence type="ECO:0000256" key="2">
    <source>
        <dbReference type="ARBA" id="ARBA00023002"/>
    </source>
</evidence>
<evidence type="ECO:0000313" key="3">
    <source>
        <dbReference type="EMBL" id="MDQ0382728.1"/>
    </source>
</evidence>
<dbReference type="Gene3D" id="3.40.50.720">
    <property type="entry name" value="NAD(P)-binding Rossmann-like Domain"/>
    <property type="match status" value="1"/>
</dbReference>
<comment type="caution">
    <text evidence="3">The sequence shown here is derived from an EMBL/GenBank/DDBJ whole genome shotgun (WGS) entry which is preliminary data.</text>
</comment>
<dbReference type="CDD" id="cd05233">
    <property type="entry name" value="SDR_c"/>
    <property type="match status" value="1"/>
</dbReference>
<dbReference type="RefSeq" id="WP_306998160.1">
    <property type="nucleotide sequence ID" value="NZ_JAUSUT010000001.1"/>
</dbReference>
<dbReference type="Pfam" id="PF13561">
    <property type="entry name" value="adh_short_C2"/>
    <property type="match status" value="1"/>
</dbReference>
<accession>A0ABU0F567</accession>
<dbReference type="PANTHER" id="PTHR24321:SF8">
    <property type="entry name" value="ESTRADIOL 17-BETA-DEHYDROGENASE 8-RELATED"/>
    <property type="match status" value="1"/>
</dbReference>
<dbReference type="InterPro" id="IPR002347">
    <property type="entry name" value="SDR_fam"/>
</dbReference>
<dbReference type="PRINTS" id="PR00081">
    <property type="entry name" value="GDHRDH"/>
</dbReference>
<name>A0ABU0F567_9PSEU</name>
<dbReference type="PROSITE" id="PS00061">
    <property type="entry name" value="ADH_SHORT"/>
    <property type="match status" value="1"/>
</dbReference>
<dbReference type="Proteomes" id="UP001229651">
    <property type="component" value="Unassembled WGS sequence"/>
</dbReference>
<comment type="similarity">
    <text evidence="1">Belongs to the short-chain dehydrogenases/reductases (SDR) family.</text>
</comment>
<evidence type="ECO:0000256" key="1">
    <source>
        <dbReference type="ARBA" id="ARBA00006484"/>
    </source>
</evidence>
<sequence length="247" mass="25482">MAGRLSGRRAVVTGAASGIGRAVAERLVRDGAHVFGADVAEAGWSDSIASTAGCVTEISCDVRDSGDVAELFARVEEVAGGLDILANNAGVGGGRAYLHEYPIDDFDRVMAVNTRGAYLVLRHGLRLLLDSGGGAVVNTASIGGIIPSPKSSAYAMSKGAVVMMTKQAAVEYAGRGIRVNAVCPGTIDTPLIAEAGPRLRTILEGQIPQERLGRPEDVANLVSFLVSDESSFITGQCVVVDGGRSLL</sequence>
<dbReference type="InterPro" id="IPR020904">
    <property type="entry name" value="Sc_DH/Rdtase_CS"/>
</dbReference>
<protein>
    <submittedName>
        <fullName evidence="3">NAD(P)-dependent dehydrogenase (Short-subunit alcohol dehydrogenase family)</fullName>
    </submittedName>
</protein>
<dbReference type="EMBL" id="JAUSUT010000001">
    <property type="protein sequence ID" value="MDQ0382728.1"/>
    <property type="molecule type" value="Genomic_DNA"/>
</dbReference>
<dbReference type="PANTHER" id="PTHR24321">
    <property type="entry name" value="DEHYDROGENASES, SHORT CHAIN"/>
    <property type="match status" value="1"/>
</dbReference>
<dbReference type="InterPro" id="IPR036291">
    <property type="entry name" value="NAD(P)-bd_dom_sf"/>
</dbReference>
<dbReference type="PRINTS" id="PR00080">
    <property type="entry name" value="SDRFAMILY"/>
</dbReference>
<keyword evidence="2" id="KW-0560">Oxidoreductase</keyword>
<keyword evidence="4" id="KW-1185">Reference proteome</keyword>
<reference evidence="3 4" key="1">
    <citation type="submission" date="2023-07" db="EMBL/GenBank/DDBJ databases">
        <title>Sequencing the genomes of 1000 actinobacteria strains.</title>
        <authorList>
            <person name="Klenk H.-P."/>
        </authorList>
    </citation>
    <scope>NUCLEOTIDE SEQUENCE [LARGE SCALE GENOMIC DNA]</scope>
    <source>
        <strain evidence="3 4">DSM 45805</strain>
    </source>
</reference>